<dbReference type="InterPro" id="IPR012936">
    <property type="entry name" value="Erv_C"/>
</dbReference>
<sequence>MDISGESQTDISHNILKRRVDSTGFPILVSHSYVSDLRNELDKKGLDPDYCGSCYGGLPSGSSGCCNTCEEVRMAYVNRGWSFSDPDAIEQCKNEGWAETLRDQANEGCNITGPIRVNKVIMNIHFSPGRSFLTATGKNLVPYVRDDGNRHNFSHTIHKFLFEGAFVIGLNVHLGDQVYR</sequence>
<name>A0ABR2ZM23_9AGAR</name>
<dbReference type="Pfam" id="PF07970">
    <property type="entry name" value="COPIIcoated_ERV"/>
    <property type="match status" value="1"/>
</dbReference>
<keyword evidence="4" id="KW-1185">Reference proteome</keyword>
<protein>
    <submittedName>
        <fullName evidence="3">Vacuolar protein sorting-associated protein 45</fullName>
    </submittedName>
</protein>
<evidence type="ECO:0000313" key="3">
    <source>
        <dbReference type="EMBL" id="KAL0062730.1"/>
    </source>
</evidence>
<accession>A0ABR2ZM23</accession>
<dbReference type="PANTHER" id="PTHR10984">
    <property type="entry name" value="ENDOPLASMIC RETICULUM-GOLGI INTERMEDIATE COMPARTMENT PROTEIN"/>
    <property type="match status" value="1"/>
</dbReference>
<dbReference type="PANTHER" id="PTHR10984:SF25">
    <property type="entry name" value="ENDOPLASMIC RETICULUM-GOLGI INTERMEDIATE COMPARTMENT PROTEIN 3"/>
    <property type="match status" value="1"/>
</dbReference>
<feature type="domain" description="Endoplasmic reticulum vesicle transporter C-terminal" evidence="2">
    <location>
        <begin position="54"/>
        <end position="163"/>
    </location>
</feature>
<comment type="similarity">
    <text evidence="1">Belongs to the ERGIC family.</text>
</comment>
<evidence type="ECO:0000256" key="1">
    <source>
        <dbReference type="ARBA" id="ARBA00005648"/>
    </source>
</evidence>
<proteinExistence type="inferred from homology"/>
<dbReference type="Proteomes" id="UP001437256">
    <property type="component" value="Unassembled WGS sequence"/>
</dbReference>
<reference evidence="3 4" key="1">
    <citation type="submission" date="2024-05" db="EMBL/GenBank/DDBJ databases">
        <title>A draft genome resource for the thread blight pathogen Marasmius tenuissimus strain MS-2.</title>
        <authorList>
            <person name="Yulfo-Soto G.E."/>
            <person name="Baruah I.K."/>
            <person name="Amoako-Attah I."/>
            <person name="Bukari Y."/>
            <person name="Meinhardt L.W."/>
            <person name="Bailey B.A."/>
            <person name="Cohen S.P."/>
        </authorList>
    </citation>
    <scope>NUCLEOTIDE SEQUENCE [LARGE SCALE GENOMIC DNA]</scope>
    <source>
        <strain evidence="3 4">MS-2</strain>
    </source>
</reference>
<gene>
    <name evidence="3" type="primary">VPS45_3</name>
    <name evidence="3" type="ORF">AAF712_010425</name>
</gene>
<dbReference type="EMBL" id="JBBXMP010000098">
    <property type="protein sequence ID" value="KAL0062730.1"/>
    <property type="molecule type" value="Genomic_DNA"/>
</dbReference>
<comment type="caution">
    <text evidence="3">The sequence shown here is derived from an EMBL/GenBank/DDBJ whole genome shotgun (WGS) entry which is preliminary data.</text>
</comment>
<evidence type="ECO:0000313" key="4">
    <source>
        <dbReference type="Proteomes" id="UP001437256"/>
    </source>
</evidence>
<evidence type="ECO:0000259" key="2">
    <source>
        <dbReference type="Pfam" id="PF07970"/>
    </source>
</evidence>
<organism evidence="3 4">
    <name type="scientific">Marasmius tenuissimus</name>
    <dbReference type="NCBI Taxonomy" id="585030"/>
    <lineage>
        <taxon>Eukaryota</taxon>
        <taxon>Fungi</taxon>
        <taxon>Dikarya</taxon>
        <taxon>Basidiomycota</taxon>
        <taxon>Agaricomycotina</taxon>
        <taxon>Agaricomycetes</taxon>
        <taxon>Agaricomycetidae</taxon>
        <taxon>Agaricales</taxon>
        <taxon>Marasmiineae</taxon>
        <taxon>Marasmiaceae</taxon>
        <taxon>Marasmius</taxon>
    </lineage>
</organism>
<dbReference type="InterPro" id="IPR045888">
    <property type="entry name" value="Erv"/>
</dbReference>